<evidence type="ECO:0000313" key="4">
    <source>
        <dbReference type="Proteomes" id="UP000185124"/>
    </source>
</evidence>
<keyword evidence="2" id="KW-0812">Transmembrane</keyword>
<keyword evidence="4" id="KW-1185">Reference proteome</keyword>
<evidence type="ECO:0000256" key="2">
    <source>
        <dbReference type="SAM" id="Phobius"/>
    </source>
</evidence>
<evidence type="ECO:0000256" key="1">
    <source>
        <dbReference type="SAM" id="MobiDB-lite"/>
    </source>
</evidence>
<feature type="transmembrane region" description="Helical" evidence="2">
    <location>
        <begin position="86"/>
        <end position="104"/>
    </location>
</feature>
<keyword evidence="2" id="KW-1133">Transmembrane helix</keyword>
<evidence type="ECO:0008006" key="5">
    <source>
        <dbReference type="Google" id="ProtNLM"/>
    </source>
</evidence>
<feature type="region of interest" description="Disordered" evidence="1">
    <location>
        <begin position="1"/>
        <end position="33"/>
    </location>
</feature>
<feature type="transmembrane region" description="Helical" evidence="2">
    <location>
        <begin position="40"/>
        <end position="59"/>
    </location>
</feature>
<dbReference type="EMBL" id="FSQT01000002">
    <property type="protein sequence ID" value="SIN44070.1"/>
    <property type="molecule type" value="Genomic_DNA"/>
</dbReference>
<organism evidence="3 4">
    <name type="scientific">Micromonospora cremea</name>
    <dbReference type="NCBI Taxonomy" id="709881"/>
    <lineage>
        <taxon>Bacteria</taxon>
        <taxon>Bacillati</taxon>
        <taxon>Actinomycetota</taxon>
        <taxon>Actinomycetes</taxon>
        <taxon>Micromonosporales</taxon>
        <taxon>Micromonosporaceae</taxon>
        <taxon>Micromonospora</taxon>
    </lineage>
</organism>
<reference evidence="4" key="1">
    <citation type="submission" date="2016-12" db="EMBL/GenBank/DDBJ databases">
        <authorList>
            <person name="Varghese N."/>
            <person name="Submissions S."/>
        </authorList>
    </citation>
    <scope>NUCLEOTIDE SEQUENCE [LARGE SCALE GENOMIC DNA]</scope>
    <source>
        <strain evidence="4">DSM 45599</strain>
    </source>
</reference>
<evidence type="ECO:0000313" key="3">
    <source>
        <dbReference type="EMBL" id="SIN44070.1"/>
    </source>
</evidence>
<proteinExistence type="predicted"/>
<gene>
    <name evidence="3" type="ORF">SAMN04489832_7167</name>
</gene>
<dbReference type="AlphaFoldDB" id="A0A1N6BCL4"/>
<name>A0A1N6BCL4_9ACTN</name>
<sequence length="247" mass="27042">MRGAADRTAVGLTAAPGSTSPVERVPPTGPSRRGATLAGVNWLELVGWAGSALLVWSLLQTRILRLRALNLLGCLILIGYNSAVHVWPMVGLNVVLTVINVWYLRKMLATRHDAQTYEVVEVGTGDAFLAHTLRVHAADIARFNPDFRWDPAAADRSAFLVVRADEVVGVVVSHAEAGGVAQIDLDYVTPPFRDFTPGEFVYRRSRLFTDRGFRRVVSPPGMVAPYYHRLGFRPEGDAYVLELPAPA</sequence>
<dbReference type="Proteomes" id="UP000185124">
    <property type="component" value="Unassembled WGS sequence"/>
</dbReference>
<accession>A0A1N6BCL4</accession>
<protein>
    <recommendedName>
        <fullName evidence="5">Inner membrane protein</fullName>
    </recommendedName>
</protein>
<keyword evidence="2" id="KW-0472">Membrane</keyword>